<dbReference type="EMBL" id="CP138660">
    <property type="protein sequence ID" value="WPF62985.1"/>
    <property type="molecule type" value="Genomic_DNA"/>
</dbReference>
<proteinExistence type="predicted"/>
<dbReference type="KEGG" id="mory:MO_000786"/>
<name>A0AAU0Q9Q6_9MYCO</name>
<accession>A0AAU0Q9Q6</accession>
<evidence type="ECO:0000256" key="1">
    <source>
        <dbReference type="SAM" id="MobiDB-lite"/>
    </source>
</evidence>
<dbReference type="AlphaFoldDB" id="A0AAU0Q9Q6"/>
<evidence type="ECO:0008006" key="3">
    <source>
        <dbReference type="Google" id="ProtNLM"/>
    </source>
</evidence>
<organism evidence="2">
    <name type="scientific">Mycobacterium orygis</name>
    <dbReference type="NCBI Taxonomy" id="1305738"/>
    <lineage>
        <taxon>Bacteria</taxon>
        <taxon>Bacillati</taxon>
        <taxon>Actinomycetota</taxon>
        <taxon>Actinomycetes</taxon>
        <taxon>Mycobacteriales</taxon>
        <taxon>Mycobacteriaceae</taxon>
        <taxon>Mycobacterium</taxon>
        <taxon>Mycobacterium tuberculosis complex</taxon>
    </lineage>
</organism>
<feature type="region of interest" description="Disordered" evidence="1">
    <location>
        <begin position="36"/>
        <end position="56"/>
    </location>
</feature>
<protein>
    <recommendedName>
        <fullName evidence="3">PE family protein</fullName>
    </recommendedName>
</protein>
<sequence length="56" mass="5936">MGAYASARARLGAQPATFHDQFVRALTRARARMRPPRPAGLLLGNGGARRYPAAGS</sequence>
<evidence type="ECO:0000313" key="2">
    <source>
        <dbReference type="EMBL" id="WPF62985.1"/>
    </source>
</evidence>
<reference evidence="2" key="1">
    <citation type="submission" date="2023-11" db="EMBL/GenBank/DDBJ databases">
        <authorList>
            <person name="Bhowmick S.K."/>
            <person name="Gandham S."/>
            <person name="Kumar R."/>
            <person name="Praharaj M.R."/>
            <person name="Maity H.K."/>
            <person name="Sarkar U."/>
            <person name="Dey B."/>
        </authorList>
    </citation>
    <scope>NUCLEOTIDE SEQUENCE</scope>
    <source>
        <strain evidence="2">NIAB_BDWBCSHFL_1</strain>
    </source>
</reference>
<gene>
    <name evidence="2" type="ORF">MO_000786</name>
</gene>